<keyword evidence="5 12" id="KW-0808">Transferase</keyword>
<dbReference type="EC" id="2.4.1.266" evidence="7"/>
<gene>
    <name evidence="12" type="ORF">F8566_29740</name>
</gene>
<evidence type="ECO:0000256" key="1">
    <source>
        <dbReference type="ARBA" id="ARBA00001936"/>
    </source>
</evidence>
<dbReference type="EMBL" id="WBMT01000015">
    <property type="protein sequence ID" value="KAB2344787.1"/>
    <property type="molecule type" value="Genomic_DNA"/>
</dbReference>
<dbReference type="GO" id="GO:0016757">
    <property type="term" value="F:glycosyltransferase activity"/>
    <property type="evidence" value="ECO:0007669"/>
    <property type="project" value="UniProtKB-KW"/>
</dbReference>
<keyword evidence="6" id="KW-0460">Magnesium</keyword>
<dbReference type="Proteomes" id="UP000468735">
    <property type="component" value="Unassembled WGS sequence"/>
</dbReference>
<comment type="catalytic activity">
    <reaction evidence="9">
        <text>(2R)-3-phosphoglycerate + UDP-alpha-D-glucose = (2R)-2-O-(alpha-D-glucopyranosyl)-3-phospho-glycerate + UDP + H(+)</text>
        <dbReference type="Rhea" id="RHEA:31319"/>
        <dbReference type="ChEBI" id="CHEBI:15378"/>
        <dbReference type="ChEBI" id="CHEBI:58223"/>
        <dbReference type="ChEBI" id="CHEBI:58272"/>
        <dbReference type="ChEBI" id="CHEBI:58885"/>
        <dbReference type="ChEBI" id="CHEBI:62600"/>
        <dbReference type="EC" id="2.4.1.266"/>
    </reaction>
    <physiologicalReaction direction="left-to-right" evidence="9">
        <dbReference type="Rhea" id="RHEA:31320"/>
    </physiologicalReaction>
</comment>
<evidence type="ECO:0000256" key="4">
    <source>
        <dbReference type="ARBA" id="ARBA00022676"/>
    </source>
</evidence>
<evidence type="ECO:0000256" key="8">
    <source>
        <dbReference type="ARBA" id="ARBA00040894"/>
    </source>
</evidence>
<evidence type="ECO:0000256" key="5">
    <source>
        <dbReference type="ARBA" id="ARBA00022679"/>
    </source>
</evidence>
<feature type="domain" description="Glycosyltransferase 2-like" evidence="11">
    <location>
        <begin position="6"/>
        <end position="121"/>
    </location>
</feature>
<protein>
    <recommendedName>
        <fullName evidence="8">Glucosyl-3-phosphoglycerate synthase</fullName>
        <ecNumber evidence="7">2.4.1.266</ecNumber>
    </recommendedName>
</protein>
<dbReference type="CDD" id="cd04179">
    <property type="entry name" value="DPM_DPG-synthase_like"/>
    <property type="match status" value="1"/>
</dbReference>
<evidence type="ECO:0000313" key="13">
    <source>
        <dbReference type="Proteomes" id="UP000468735"/>
    </source>
</evidence>
<dbReference type="Gene3D" id="3.90.550.10">
    <property type="entry name" value="Spore Coat Polysaccharide Biosynthesis Protein SpsA, Chain A"/>
    <property type="match status" value="1"/>
</dbReference>
<dbReference type="RefSeq" id="WP_151565155.1">
    <property type="nucleotide sequence ID" value="NZ_WBMT01000015.1"/>
</dbReference>
<comment type="caution">
    <text evidence="12">The sequence shown here is derived from an EMBL/GenBank/DDBJ whole genome shotgun (WGS) entry which is preliminary data.</text>
</comment>
<evidence type="ECO:0000259" key="11">
    <source>
        <dbReference type="Pfam" id="PF00535"/>
    </source>
</evidence>
<accession>A0A6H9YHX1</accession>
<keyword evidence="13" id="KW-1185">Reference proteome</keyword>
<dbReference type="InterPro" id="IPR050256">
    <property type="entry name" value="Glycosyltransferase_2"/>
</dbReference>
<comment type="cofactor">
    <cofactor evidence="1">
        <name>Mn(2+)</name>
        <dbReference type="ChEBI" id="CHEBI:29035"/>
    </cofactor>
</comment>
<comment type="similarity">
    <text evidence="3">Belongs to the glycosyltransferase 2 family.</text>
</comment>
<comment type="cofactor">
    <cofactor evidence="2">
        <name>Mg(2+)</name>
        <dbReference type="ChEBI" id="CHEBI:18420"/>
    </cofactor>
</comment>
<reference evidence="12 13" key="1">
    <citation type="submission" date="2019-09" db="EMBL/GenBank/DDBJ databases">
        <title>Actinomadura physcomitrii sp. nov., a novel actinomycete isolated from moss [Physcomitrium sphaericum (Ludw) Fuernr].</title>
        <authorList>
            <person name="Zhuang X."/>
            <person name="Liu C."/>
        </authorList>
    </citation>
    <scope>NUCLEOTIDE SEQUENCE [LARGE SCALE GENOMIC DNA]</scope>
    <source>
        <strain evidence="12 13">HMC1</strain>
    </source>
</reference>
<evidence type="ECO:0000256" key="3">
    <source>
        <dbReference type="ARBA" id="ARBA00006739"/>
    </source>
</evidence>
<proteinExistence type="inferred from homology"/>
<organism evidence="12 13">
    <name type="scientific">Actinomadura rudentiformis</name>
    <dbReference type="NCBI Taxonomy" id="359158"/>
    <lineage>
        <taxon>Bacteria</taxon>
        <taxon>Bacillati</taxon>
        <taxon>Actinomycetota</taxon>
        <taxon>Actinomycetes</taxon>
        <taxon>Streptosporangiales</taxon>
        <taxon>Thermomonosporaceae</taxon>
        <taxon>Actinomadura</taxon>
    </lineage>
</organism>
<name>A0A6H9YHX1_9ACTN</name>
<evidence type="ECO:0000256" key="6">
    <source>
        <dbReference type="ARBA" id="ARBA00022842"/>
    </source>
</evidence>
<evidence type="ECO:0000313" key="12">
    <source>
        <dbReference type="EMBL" id="KAB2344787.1"/>
    </source>
</evidence>
<keyword evidence="4" id="KW-0328">Glycosyltransferase</keyword>
<dbReference type="PANTHER" id="PTHR48090">
    <property type="entry name" value="UNDECAPRENYL-PHOSPHATE 4-DEOXY-4-FORMAMIDO-L-ARABINOSE TRANSFERASE-RELATED"/>
    <property type="match status" value="1"/>
</dbReference>
<dbReference type="PANTHER" id="PTHR48090:SF10">
    <property type="entry name" value="GLUCOSYL-3-PHOSPHOGLYCERATE SYNTHASE"/>
    <property type="match status" value="1"/>
</dbReference>
<evidence type="ECO:0000256" key="9">
    <source>
        <dbReference type="ARBA" id="ARBA00048689"/>
    </source>
</evidence>
<comment type="catalytic activity">
    <reaction evidence="10">
        <text>an NDP-alpha-D-glucose + (2R)-3-phosphoglycerate = (2R)-2-O-(alpha-D-glucopyranosyl)-3-phospho-glycerate + a ribonucleoside 5'-diphosphate + H(+)</text>
        <dbReference type="Rhea" id="RHEA:47244"/>
        <dbReference type="ChEBI" id="CHEBI:15378"/>
        <dbReference type="ChEBI" id="CHEBI:57930"/>
        <dbReference type="ChEBI" id="CHEBI:58272"/>
        <dbReference type="ChEBI" id="CHEBI:62600"/>
        <dbReference type="ChEBI" id="CHEBI:76533"/>
        <dbReference type="EC" id="2.4.1.266"/>
    </reaction>
    <physiologicalReaction direction="left-to-right" evidence="10">
        <dbReference type="Rhea" id="RHEA:47245"/>
    </physiologicalReaction>
</comment>
<sequence>MQDVAVIIPAKDESERIAATVKAALELPGADLVVVVDDGSADGTGQVAREAGARVVRHSRNRGKGAAMESGAEAVRLLDEGRDQPRHLLFLDADLAGTARDAAPLVEPVRAGEADMTIAVFSSTVKLGGHGFVIRLSRDGIRRATGWTATAPLNGQRCLTRAAFEAGRPLAAGFGVETALTIDLLRQGFRVREVEVPLAHRATGTDWRSQVHRARQFRDVARALAVRDPAVVGRVGRLLGRRP</sequence>
<dbReference type="OrthoDB" id="9810303at2"/>
<dbReference type="InterPro" id="IPR001173">
    <property type="entry name" value="Glyco_trans_2-like"/>
</dbReference>
<dbReference type="InterPro" id="IPR029044">
    <property type="entry name" value="Nucleotide-diphossugar_trans"/>
</dbReference>
<evidence type="ECO:0000256" key="7">
    <source>
        <dbReference type="ARBA" id="ARBA00039022"/>
    </source>
</evidence>
<evidence type="ECO:0000256" key="10">
    <source>
        <dbReference type="ARBA" id="ARBA00048997"/>
    </source>
</evidence>
<evidence type="ECO:0000256" key="2">
    <source>
        <dbReference type="ARBA" id="ARBA00001946"/>
    </source>
</evidence>
<dbReference type="Pfam" id="PF00535">
    <property type="entry name" value="Glycos_transf_2"/>
    <property type="match status" value="1"/>
</dbReference>
<dbReference type="SUPFAM" id="SSF53448">
    <property type="entry name" value="Nucleotide-diphospho-sugar transferases"/>
    <property type="match status" value="1"/>
</dbReference>
<dbReference type="AlphaFoldDB" id="A0A6H9YHX1"/>